<name>A0A923RJU1_9BACI</name>
<dbReference type="EMBL" id="JACOOL010000004">
    <property type="protein sequence ID" value="MBC5636652.1"/>
    <property type="molecule type" value="Genomic_DNA"/>
</dbReference>
<dbReference type="Pfam" id="PF02666">
    <property type="entry name" value="PS_Dcarbxylase"/>
    <property type="match status" value="1"/>
</dbReference>
<feature type="active site" description="Charge relay system; for autoendoproteolytic cleavage activity" evidence="12">
    <location>
        <position position="227"/>
    </location>
</feature>
<evidence type="ECO:0000256" key="5">
    <source>
        <dbReference type="ARBA" id="ARBA00023098"/>
    </source>
</evidence>
<evidence type="ECO:0000256" key="2">
    <source>
        <dbReference type="ARBA" id="ARBA00022475"/>
    </source>
</evidence>
<dbReference type="AlphaFoldDB" id="A0A923RJU1"/>
<keyword evidence="2 12" id="KW-1003">Cell membrane</keyword>
<feature type="chain" id="PRO_5038197541" description="Phosphatidylserine decarboxylase beta chain" evidence="12">
    <location>
        <begin position="1"/>
        <end position="226"/>
    </location>
</feature>
<keyword evidence="4 12" id="KW-0210">Decarboxylase</keyword>
<evidence type="ECO:0000256" key="3">
    <source>
        <dbReference type="ARBA" id="ARBA00022516"/>
    </source>
</evidence>
<protein>
    <recommendedName>
        <fullName evidence="12">Phosphatidylserine decarboxylase proenzyme</fullName>
        <ecNumber evidence="12">4.1.1.65</ecNumber>
    </recommendedName>
    <component>
        <recommendedName>
            <fullName evidence="12">Phosphatidylserine decarboxylase alpha chain</fullName>
        </recommendedName>
    </component>
    <component>
        <recommendedName>
            <fullName evidence="12">Phosphatidylserine decarboxylase beta chain</fullName>
        </recommendedName>
    </component>
</protein>
<comment type="similarity">
    <text evidence="12">Belongs to the phosphatidylserine decarboxylase family. PSD-B subfamily. Prokaryotic type I sub-subfamily.</text>
</comment>
<keyword evidence="14" id="KW-1185">Reference proteome</keyword>
<evidence type="ECO:0000256" key="1">
    <source>
        <dbReference type="ARBA" id="ARBA00005189"/>
    </source>
</evidence>
<feature type="active site" description="Schiff-base intermediate with substrate; via pyruvic acid; for decarboxylase activity" evidence="12">
    <location>
        <position position="227"/>
    </location>
</feature>
<evidence type="ECO:0000256" key="6">
    <source>
        <dbReference type="ARBA" id="ARBA00023136"/>
    </source>
</evidence>
<feature type="active site" description="Charge relay system; for autoendoproteolytic cleavage activity" evidence="12">
    <location>
        <position position="143"/>
    </location>
</feature>
<accession>A0A923RJU1</accession>
<keyword evidence="11 12" id="KW-0670">Pyruvate</keyword>
<feature type="modified residue" description="Pyruvic acid (Ser); by autocatalysis" evidence="12">
    <location>
        <position position="227"/>
    </location>
</feature>
<keyword evidence="7 12" id="KW-0865">Zymogen</keyword>
<comment type="PTM">
    <text evidence="12">Is synthesized initially as an inactive proenzyme. Formation of the active enzyme involves a self-maturation process in which the active site pyruvoyl group is generated from an internal serine residue via an autocatalytic post-translational modification. Two non-identical subunits are generated from the proenzyme in this reaction, and the pyruvate is formed at the N-terminus of the alpha chain, which is derived from the carboxyl end of the proenzyme. The autoendoproteolytic cleavage occurs by a canonical serine protease mechanism, in which the side chain hydroxyl group of the serine supplies its oxygen atom to form the C-terminus of the beta chain, while the remainder of the serine residue undergoes an oxidative deamination to produce ammonia and the pyruvoyl prosthetic group on the alpha chain. During this reaction, the Ser that is part of the protease active site of the proenzyme becomes the pyruvoyl prosthetic group, which constitutes an essential element of the active site of the mature decarboxylase.</text>
</comment>
<dbReference type="InterPro" id="IPR033178">
    <property type="entry name" value="PSD_type1_pro"/>
</dbReference>
<dbReference type="EC" id="4.1.1.65" evidence="12"/>
<keyword evidence="3 12" id="KW-0444">Lipid biosynthesis</keyword>
<dbReference type="RefSeq" id="WP_186869351.1">
    <property type="nucleotide sequence ID" value="NZ_JACOOL010000004.1"/>
</dbReference>
<comment type="cofactor">
    <cofactor evidence="12">
        <name>pyruvate</name>
        <dbReference type="ChEBI" id="CHEBI:15361"/>
    </cofactor>
    <text evidence="12">Binds 1 pyruvoyl group covalently per subunit.</text>
</comment>
<comment type="pathway">
    <text evidence="1">Lipid metabolism.</text>
</comment>
<evidence type="ECO:0000256" key="11">
    <source>
        <dbReference type="ARBA" id="ARBA00023317"/>
    </source>
</evidence>
<evidence type="ECO:0000256" key="4">
    <source>
        <dbReference type="ARBA" id="ARBA00022793"/>
    </source>
</evidence>
<evidence type="ECO:0000313" key="13">
    <source>
        <dbReference type="EMBL" id="MBC5636652.1"/>
    </source>
</evidence>
<evidence type="ECO:0000256" key="9">
    <source>
        <dbReference type="ARBA" id="ARBA00023239"/>
    </source>
</evidence>
<dbReference type="GO" id="GO:0004609">
    <property type="term" value="F:phosphatidylserine decarboxylase activity"/>
    <property type="evidence" value="ECO:0007669"/>
    <property type="project" value="UniProtKB-UniRule"/>
</dbReference>
<dbReference type="HAMAP" id="MF_00662">
    <property type="entry name" value="PS_decarb_PSD_B_type1"/>
    <property type="match status" value="1"/>
</dbReference>
<comment type="caution">
    <text evidence="13">The sequence shown here is derived from an EMBL/GenBank/DDBJ whole genome shotgun (WGS) entry which is preliminary data.</text>
</comment>
<dbReference type="InterPro" id="IPR003817">
    <property type="entry name" value="PS_Dcarbxylase"/>
</dbReference>
<dbReference type="PANTHER" id="PTHR10067">
    <property type="entry name" value="PHOSPHATIDYLSERINE DECARBOXYLASE"/>
    <property type="match status" value="1"/>
</dbReference>
<reference evidence="13" key="1">
    <citation type="submission" date="2020-08" db="EMBL/GenBank/DDBJ databases">
        <title>Genome public.</title>
        <authorList>
            <person name="Liu C."/>
            <person name="Sun Q."/>
        </authorList>
    </citation>
    <scope>NUCLEOTIDE SEQUENCE</scope>
    <source>
        <strain evidence="13">BX22</strain>
    </source>
</reference>
<dbReference type="PANTHER" id="PTHR10067:SF6">
    <property type="entry name" value="PHOSPHATIDYLSERINE DECARBOXYLASE PROENZYME, MITOCHONDRIAL"/>
    <property type="match status" value="1"/>
</dbReference>
<evidence type="ECO:0000256" key="8">
    <source>
        <dbReference type="ARBA" id="ARBA00023209"/>
    </source>
</evidence>
<proteinExistence type="inferred from homology"/>
<evidence type="ECO:0000256" key="12">
    <source>
        <dbReference type="HAMAP-Rule" id="MF_00662"/>
    </source>
</evidence>
<keyword evidence="9 12" id="KW-0456">Lyase</keyword>
<feature type="active site" description="Charge relay system; for autoendoproteolytic cleavage activity" evidence="12">
    <location>
        <position position="87"/>
    </location>
</feature>
<keyword evidence="5 12" id="KW-0443">Lipid metabolism</keyword>
<keyword evidence="8 12" id="KW-0594">Phospholipid biosynthesis</keyword>
<dbReference type="NCBIfam" id="TIGR00163">
    <property type="entry name" value="PS_decarb"/>
    <property type="match status" value="1"/>
</dbReference>
<dbReference type="InterPro" id="IPR033177">
    <property type="entry name" value="PSD-B"/>
</dbReference>
<evidence type="ECO:0000256" key="10">
    <source>
        <dbReference type="ARBA" id="ARBA00023264"/>
    </source>
</evidence>
<evidence type="ECO:0000256" key="7">
    <source>
        <dbReference type="ARBA" id="ARBA00023145"/>
    </source>
</evidence>
<comment type="catalytic activity">
    <reaction evidence="12">
        <text>a 1,2-diacyl-sn-glycero-3-phospho-L-serine + H(+) = a 1,2-diacyl-sn-glycero-3-phosphoethanolamine + CO2</text>
        <dbReference type="Rhea" id="RHEA:20828"/>
        <dbReference type="ChEBI" id="CHEBI:15378"/>
        <dbReference type="ChEBI" id="CHEBI:16526"/>
        <dbReference type="ChEBI" id="CHEBI:57262"/>
        <dbReference type="ChEBI" id="CHEBI:64612"/>
        <dbReference type="EC" id="4.1.1.65"/>
    </reaction>
</comment>
<gene>
    <name evidence="12" type="primary">psd</name>
    <name evidence="13" type="ORF">H8S33_07415</name>
</gene>
<comment type="subunit">
    <text evidence="12">Heterodimer of a large membrane-associated beta subunit and a small pyruvoyl-containing alpha subunit.</text>
</comment>
<keyword evidence="10 12" id="KW-1208">Phospholipid metabolism</keyword>
<feature type="chain" id="PRO_5038197540" description="Phosphatidylserine decarboxylase alpha chain" evidence="12">
    <location>
        <begin position="227"/>
        <end position="260"/>
    </location>
</feature>
<comment type="function">
    <text evidence="12">Catalyzes the formation of phosphatidylethanolamine (PtdEtn) from phosphatidylserine (PtdSer).</text>
</comment>
<comment type="subcellular location">
    <subcellularLocation>
        <location evidence="12">Cell membrane</location>
        <topology evidence="12">Peripheral membrane protein</topology>
    </subcellularLocation>
</comment>
<feature type="site" description="Cleavage (non-hydrolytic); by autocatalysis" evidence="12">
    <location>
        <begin position="226"/>
        <end position="227"/>
    </location>
</feature>
<dbReference type="GO" id="GO:0005886">
    <property type="term" value="C:plasma membrane"/>
    <property type="evidence" value="ECO:0007669"/>
    <property type="project" value="UniProtKB-SubCell"/>
</dbReference>
<keyword evidence="6 12" id="KW-0472">Membrane</keyword>
<comment type="pathway">
    <text evidence="12">Phospholipid metabolism; phosphatidylethanolamine biosynthesis; phosphatidylethanolamine from CDP-diacylglycerol: step 2/2.</text>
</comment>
<organism evidence="13 14">
    <name type="scientific">Ornithinibacillus hominis</name>
    <dbReference type="NCBI Taxonomy" id="2763055"/>
    <lineage>
        <taxon>Bacteria</taxon>
        <taxon>Bacillati</taxon>
        <taxon>Bacillota</taxon>
        <taxon>Bacilli</taxon>
        <taxon>Bacillales</taxon>
        <taxon>Bacillaceae</taxon>
        <taxon>Ornithinibacillus</taxon>
    </lineage>
</organism>
<dbReference type="NCBIfam" id="NF002853">
    <property type="entry name" value="PRK03140.1"/>
    <property type="match status" value="1"/>
</dbReference>
<evidence type="ECO:0000313" key="14">
    <source>
        <dbReference type="Proteomes" id="UP000637359"/>
    </source>
</evidence>
<dbReference type="GO" id="GO:0006646">
    <property type="term" value="P:phosphatidylethanolamine biosynthetic process"/>
    <property type="evidence" value="ECO:0007669"/>
    <property type="project" value="UniProtKB-UniRule"/>
</dbReference>
<dbReference type="Proteomes" id="UP000637359">
    <property type="component" value="Unassembled WGS sequence"/>
</dbReference>
<sequence length="260" mass="29421">MLKKTLLKSLVELTGNPISSTILKSFTKSPLSRPLIGPFSKIYGIDTQEMKYPISHYKNLHSFFTRSLKENVRPIDPSPNTLISPVDAVISDFGRVSSDYTFSIKNRPYSANDIFGDVKKADRYKDGYFYVLYLSPSHYHRIHYPVDGTLVSRYALGEKSFPVNNLGMRYGNNPLSTNYRIISELSTRFGRVAVVKVGALNINSIQLYHSSETCLKGEELGYFSFGSTVVLFIEKNDSFQSKIHTDSEVKVGETIGEWNR</sequence>